<dbReference type="SUPFAM" id="SSF49464">
    <property type="entry name" value="Carboxypeptidase regulatory domain-like"/>
    <property type="match status" value="1"/>
</dbReference>
<keyword evidence="7 8" id="KW-0998">Cell outer membrane</keyword>
<dbReference type="PaxDb" id="880073-Calab_1563"/>
<comment type="subcellular location">
    <subcellularLocation>
        <location evidence="1 8">Cell outer membrane</location>
        <topology evidence="1 8">Multi-pass membrane protein</topology>
    </subcellularLocation>
</comment>
<dbReference type="AlphaFoldDB" id="H1XQN7"/>
<dbReference type="eggNOG" id="COG1629">
    <property type="taxonomic scope" value="Bacteria"/>
</dbReference>
<feature type="signal peptide" evidence="9">
    <location>
        <begin position="1"/>
        <end position="20"/>
    </location>
</feature>
<reference evidence="11 14" key="2">
    <citation type="submission" date="2016-11" db="EMBL/GenBank/DDBJ databases">
        <title>Genomic analysis of Caldithrix abyssi and proposal of a novel bacterial phylum Caldithrichaeota.</title>
        <authorList>
            <person name="Kublanov I."/>
            <person name="Sigalova O."/>
            <person name="Gavrilov S."/>
            <person name="Lebedinsky A."/>
            <person name="Ivanova N."/>
            <person name="Daum C."/>
            <person name="Reddy T."/>
            <person name="Klenk H.P."/>
            <person name="Goker M."/>
            <person name="Reva O."/>
            <person name="Miroshnichenko M."/>
            <person name="Kyprides N."/>
            <person name="Woyke T."/>
            <person name="Gelfand M."/>
        </authorList>
    </citation>
    <scope>NUCLEOTIDE SEQUENCE [LARGE SCALE GENOMIC DNA]</scope>
    <source>
        <strain evidence="11 14">LF13</strain>
    </source>
</reference>
<evidence type="ECO:0000256" key="3">
    <source>
        <dbReference type="ARBA" id="ARBA00022452"/>
    </source>
</evidence>
<gene>
    <name evidence="11" type="ORF">Cabys_281</name>
    <name evidence="12" type="ORF">Calab_1563</name>
</gene>
<evidence type="ECO:0000313" key="14">
    <source>
        <dbReference type="Proteomes" id="UP000183868"/>
    </source>
</evidence>
<dbReference type="PANTHER" id="PTHR30069:SF29">
    <property type="entry name" value="HEMOGLOBIN AND HEMOGLOBIN-HAPTOGLOBIN-BINDING PROTEIN 1-RELATED"/>
    <property type="match status" value="1"/>
</dbReference>
<evidence type="ECO:0000259" key="10">
    <source>
        <dbReference type="Pfam" id="PF07715"/>
    </source>
</evidence>
<dbReference type="Gene3D" id="2.40.170.20">
    <property type="entry name" value="TonB-dependent receptor, beta-barrel domain"/>
    <property type="match status" value="1"/>
</dbReference>
<dbReference type="HOGENOM" id="CLU_012116_0_0_0"/>
<accession>H1XQN7</accession>
<dbReference type="PANTHER" id="PTHR30069">
    <property type="entry name" value="TONB-DEPENDENT OUTER MEMBRANE RECEPTOR"/>
    <property type="match status" value="1"/>
</dbReference>
<dbReference type="InterPro" id="IPR008969">
    <property type="entry name" value="CarboxyPept-like_regulatory"/>
</dbReference>
<evidence type="ECO:0000313" key="12">
    <source>
        <dbReference type="EMBL" id="EHO41183.1"/>
    </source>
</evidence>
<sequence precursor="true">MVKFKKTIVGILLSSALAFAGTTGKISGLVTDADTGEPLPGANIYVQVGGQTMGAASDVDGYFVILNIPPGSYTVKAAYVGYSPVEINNVVVRIDLTTTLNIKMKQQLLEAETVVVEARRPIVVKDISNSQLNLEAKAIENMPITSINQALVLQAGIESSADGIIIRGSSPRQVLYMVDGLSMNDERSNTPYSFNSITAIEEIQVQTGGFNAEYGDLRAGLVNVVTKEGSTDRYTLSIFSNVRDIAFLGQAKKHFGPSLYSRDSYFNRPYFDPDVMWTGTNNGAWDDYTQRQYPKFQGWNAISYATLQDNDPSNDLTPEGAKRLFEWQRRRQGEIHEPDYVIDMSFNGPDPIMRLIPEWKNKYNPRFHLSFYKTKEMFVFPLSRSGYNEHQTQLKYTFNPTSSMKVILTGMYGEIFSVSPYQWTTTPTGRLLRSQSEVANLLSSTTGASILYMPGYYSPGDIYRTLVGAKISHALSSRTYYDASFQYKVSRYKTFQMAERDTSKKYEPVPGYFTDEAPYGYWGYAVAGIDGTSMGGWMNLGRDRSVISTYSFDFNLTSQVNSKNQIKTGLRFVYNIYDINSGTYSPSMSTWTRSMVYKVKPYRIGFYVQDKLEYEGFIANIGVRLDYSDPDVEWYDLSPYDPYLKAGYGNLIEEEAPRTKAKPQFAVSPRLGVSHPISENAKLYFNYGHFRTEPASSYRFRLQRESNGLVTYLGNPELRYEKTVAYELGYEHNLFDMFLLKIAGYYKDISNQPSWVYYRNINGSVSYYKMSDLNYEDIRGIEFTLTKRYGRWVTGFVNYTYDVQTSGYFGYLRYYEDPNEQRQYLRENPYQSKPRPQPYARVNLSFRTPSDFGPQFGPIGLLSDFDLNLLAVYREGSYYTFNPFNKPGVLYNTQWRDYYNVDLRFSKKFSIKTANHNFDIQFFMDIRNLFNFKYMSYAGFSDNHDFIDYMNSLRFSWETGDEKGNDRIGDYRPVGVAYDPLEPNPNNDPEIAARNKKRIESKSYIDMPNIKALTFLNPRDIFWGIRLNFNLGIVK</sequence>
<keyword evidence="6 8" id="KW-0472">Membrane</keyword>
<evidence type="ECO:0000313" key="11">
    <source>
        <dbReference type="EMBL" id="APF17032.1"/>
    </source>
</evidence>
<dbReference type="PROSITE" id="PS52016">
    <property type="entry name" value="TONB_DEPENDENT_REC_3"/>
    <property type="match status" value="1"/>
</dbReference>
<dbReference type="OrthoDB" id="9804995at2"/>
<name>H1XQN7_CALAY</name>
<keyword evidence="4 8" id="KW-0812">Transmembrane</keyword>
<dbReference type="STRING" id="880073.Cabys_281"/>
<dbReference type="KEGG" id="caby:Cabys_281"/>
<dbReference type="InterPro" id="IPR037066">
    <property type="entry name" value="Plug_dom_sf"/>
</dbReference>
<dbReference type="Gene3D" id="2.170.130.10">
    <property type="entry name" value="TonB-dependent receptor, plug domain"/>
    <property type="match status" value="1"/>
</dbReference>
<dbReference type="GO" id="GO:0009279">
    <property type="term" value="C:cell outer membrane"/>
    <property type="evidence" value="ECO:0007669"/>
    <property type="project" value="UniProtKB-SubCell"/>
</dbReference>
<dbReference type="Pfam" id="PF13620">
    <property type="entry name" value="CarboxypepD_reg"/>
    <property type="match status" value="1"/>
</dbReference>
<dbReference type="RefSeq" id="WP_006928253.1">
    <property type="nucleotide sequence ID" value="NZ_CM001402.1"/>
</dbReference>
<protein>
    <submittedName>
        <fullName evidence="11 12">TonB-dependent receptor plug</fullName>
    </submittedName>
</protein>
<evidence type="ECO:0000256" key="9">
    <source>
        <dbReference type="SAM" id="SignalP"/>
    </source>
</evidence>
<feature type="domain" description="TonB-dependent receptor plug" evidence="10">
    <location>
        <begin position="125"/>
        <end position="217"/>
    </location>
</feature>
<dbReference type="Pfam" id="PF07715">
    <property type="entry name" value="Plug"/>
    <property type="match status" value="1"/>
</dbReference>
<evidence type="ECO:0000256" key="5">
    <source>
        <dbReference type="ARBA" id="ARBA00022729"/>
    </source>
</evidence>
<dbReference type="InterPro" id="IPR012910">
    <property type="entry name" value="Plug_dom"/>
</dbReference>
<keyword evidence="12" id="KW-0675">Receptor</keyword>
<dbReference type="GO" id="GO:0044718">
    <property type="term" value="P:siderophore transmembrane transport"/>
    <property type="evidence" value="ECO:0007669"/>
    <property type="project" value="TreeGrafter"/>
</dbReference>
<evidence type="ECO:0000256" key="8">
    <source>
        <dbReference type="PROSITE-ProRule" id="PRU01360"/>
    </source>
</evidence>
<comment type="similarity">
    <text evidence="8">Belongs to the TonB-dependent receptor family.</text>
</comment>
<dbReference type="SUPFAM" id="SSF56935">
    <property type="entry name" value="Porins"/>
    <property type="match status" value="1"/>
</dbReference>
<dbReference type="GO" id="GO:0015344">
    <property type="term" value="F:siderophore uptake transmembrane transporter activity"/>
    <property type="evidence" value="ECO:0007669"/>
    <property type="project" value="TreeGrafter"/>
</dbReference>
<reference evidence="12 13" key="1">
    <citation type="submission" date="2011-09" db="EMBL/GenBank/DDBJ databases">
        <title>The permanent draft genome of Caldithrix abyssi DSM 13497.</title>
        <authorList>
            <consortium name="US DOE Joint Genome Institute (JGI-PGF)"/>
            <person name="Lucas S."/>
            <person name="Han J."/>
            <person name="Lapidus A."/>
            <person name="Bruce D."/>
            <person name="Goodwin L."/>
            <person name="Pitluck S."/>
            <person name="Peters L."/>
            <person name="Kyrpides N."/>
            <person name="Mavromatis K."/>
            <person name="Ivanova N."/>
            <person name="Mikhailova N."/>
            <person name="Chertkov O."/>
            <person name="Detter J.C."/>
            <person name="Tapia R."/>
            <person name="Han C."/>
            <person name="Land M."/>
            <person name="Hauser L."/>
            <person name="Markowitz V."/>
            <person name="Cheng J.-F."/>
            <person name="Hugenholtz P."/>
            <person name="Woyke T."/>
            <person name="Wu D."/>
            <person name="Spring S."/>
            <person name="Brambilla E."/>
            <person name="Klenk H.-P."/>
            <person name="Eisen J.A."/>
        </authorList>
    </citation>
    <scope>NUCLEOTIDE SEQUENCE [LARGE SCALE GENOMIC DNA]</scope>
    <source>
        <strain evidence="12 13">DSM 13497</strain>
    </source>
</reference>
<dbReference type="EMBL" id="CM001402">
    <property type="protein sequence ID" value="EHO41183.1"/>
    <property type="molecule type" value="Genomic_DNA"/>
</dbReference>
<evidence type="ECO:0000313" key="13">
    <source>
        <dbReference type="Proteomes" id="UP000004671"/>
    </source>
</evidence>
<evidence type="ECO:0000256" key="6">
    <source>
        <dbReference type="ARBA" id="ARBA00023136"/>
    </source>
</evidence>
<evidence type="ECO:0000256" key="7">
    <source>
        <dbReference type="ARBA" id="ARBA00023237"/>
    </source>
</evidence>
<dbReference type="Proteomes" id="UP000183868">
    <property type="component" value="Chromosome"/>
</dbReference>
<dbReference type="EMBL" id="CP018099">
    <property type="protein sequence ID" value="APF17032.1"/>
    <property type="molecule type" value="Genomic_DNA"/>
</dbReference>
<dbReference type="Proteomes" id="UP000004671">
    <property type="component" value="Chromosome"/>
</dbReference>
<dbReference type="InterPro" id="IPR036942">
    <property type="entry name" value="Beta-barrel_TonB_sf"/>
</dbReference>
<evidence type="ECO:0000256" key="1">
    <source>
        <dbReference type="ARBA" id="ARBA00004571"/>
    </source>
</evidence>
<proteinExistence type="inferred from homology"/>
<keyword evidence="13" id="KW-1185">Reference proteome</keyword>
<evidence type="ECO:0000256" key="4">
    <source>
        <dbReference type="ARBA" id="ARBA00022692"/>
    </source>
</evidence>
<feature type="chain" id="PRO_5010497831" evidence="9">
    <location>
        <begin position="21"/>
        <end position="1035"/>
    </location>
</feature>
<keyword evidence="5 9" id="KW-0732">Signal</keyword>
<keyword evidence="3 8" id="KW-1134">Transmembrane beta strand</keyword>
<dbReference type="InParanoid" id="H1XQN7"/>
<evidence type="ECO:0000256" key="2">
    <source>
        <dbReference type="ARBA" id="ARBA00022448"/>
    </source>
</evidence>
<dbReference type="Gene3D" id="2.60.40.1120">
    <property type="entry name" value="Carboxypeptidase-like, regulatory domain"/>
    <property type="match status" value="1"/>
</dbReference>
<dbReference type="InterPro" id="IPR039426">
    <property type="entry name" value="TonB-dep_rcpt-like"/>
</dbReference>
<keyword evidence="2 8" id="KW-0813">Transport</keyword>
<organism evidence="12 13">
    <name type="scientific">Caldithrix abyssi DSM 13497</name>
    <dbReference type="NCBI Taxonomy" id="880073"/>
    <lineage>
        <taxon>Bacteria</taxon>
        <taxon>Pseudomonadati</taxon>
        <taxon>Calditrichota</taxon>
        <taxon>Calditrichia</taxon>
        <taxon>Calditrichales</taxon>
        <taxon>Calditrichaceae</taxon>
        <taxon>Caldithrix</taxon>
    </lineage>
</organism>